<dbReference type="Pfam" id="PF01370">
    <property type="entry name" value="Epimerase"/>
    <property type="match status" value="1"/>
</dbReference>
<dbReference type="RefSeq" id="WP_212215783.1">
    <property type="nucleotide sequence ID" value="NZ_JAGUCO010000005.1"/>
</dbReference>
<dbReference type="EMBL" id="JAGUCO010000005">
    <property type="protein sequence ID" value="MBS2098546.1"/>
    <property type="molecule type" value="Genomic_DNA"/>
</dbReference>
<proteinExistence type="predicted"/>
<organism evidence="2 3">
    <name type="scientific">Carboxylicivirga linearis</name>
    <dbReference type="NCBI Taxonomy" id="1628157"/>
    <lineage>
        <taxon>Bacteria</taxon>
        <taxon>Pseudomonadati</taxon>
        <taxon>Bacteroidota</taxon>
        <taxon>Bacteroidia</taxon>
        <taxon>Marinilabiliales</taxon>
        <taxon>Marinilabiliaceae</taxon>
        <taxon>Carboxylicivirga</taxon>
    </lineage>
</organism>
<dbReference type="SUPFAM" id="SSF51735">
    <property type="entry name" value="NAD(P)-binding Rossmann-fold domains"/>
    <property type="match status" value="1"/>
</dbReference>
<reference evidence="2 3" key="1">
    <citation type="journal article" date="2015" name="Int. J. Syst. Evol. Microbiol.">
        <title>Carboxylicivirga linearis sp. nov., isolated from a sea cucumber culture pond.</title>
        <authorList>
            <person name="Wang F.Q."/>
            <person name="Zhou Y.X."/>
            <person name="Lin X.Z."/>
            <person name="Chen G.J."/>
            <person name="Du Z.J."/>
        </authorList>
    </citation>
    <scope>NUCLEOTIDE SEQUENCE [LARGE SCALE GENOMIC DNA]</scope>
    <source>
        <strain evidence="2 3">FB218</strain>
    </source>
</reference>
<dbReference type="PANTHER" id="PTHR43245">
    <property type="entry name" value="BIFUNCTIONAL POLYMYXIN RESISTANCE PROTEIN ARNA"/>
    <property type="match status" value="1"/>
</dbReference>
<evidence type="ECO:0000313" key="3">
    <source>
        <dbReference type="Proteomes" id="UP000708576"/>
    </source>
</evidence>
<evidence type="ECO:0000313" key="2">
    <source>
        <dbReference type="EMBL" id="MBS2098546.1"/>
    </source>
</evidence>
<dbReference type="InterPro" id="IPR001509">
    <property type="entry name" value="Epimerase_deHydtase"/>
</dbReference>
<gene>
    <name evidence="2" type="ORF">KEM10_09655</name>
</gene>
<evidence type="ECO:0000259" key="1">
    <source>
        <dbReference type="Pfam" id="PF01370"/>
    </source>
</evidence>
<keyword evidence="3" id="KW-1185">Reference proteome</keyword>
<dbReference type="Gene3D" id="3.40.50.720">
    <property type="entry name" value="NAD(P)-binding Rossmann-like Domain"/>
    <property type="match status" value="1"/>
</dbReference>
<feature type="domain" description="NAD-dependent epimerase/dehydratase" evidence="1">
    <location>
        <begin position="3"/>
        <end position="227"/>
    </location>
</feature>
<accession>A0ABS5JW23</accession>
<dbReference type="InterPro" id="IPR036291">
    <property type="entry name" value="NAD(P)-bd_dom_sf"/>
</dbReference>
<sequence length="298" mass="33674">MNILVIGSKGFIGAHTLAYFRKKYDDVYGCDVVVDYTDDKYYQIDASQPDFQAPFQKKNYEFCINCSGAASVPLSIKYPLRDYQLNTANVFKLLSAIKELNPACKFINLSSAAVYGNPKTIPIGENALIKPVSPYGEHKKMAEDICSEFYYFFSLPTCNLRIFSAYGPGLKKQLLWDLFQKCTTDSFELFGTGNETRDFIYIDDVIQAIEVIMNSDAVFKAGVVNVANGYQVSIKELVHVFTHKLNYRGKYVFSGSNRAGDPINWEADINLIQTLGYRQTVSLEDGIIKYIEWAKRLG</sequence>
<dbReference type="Proteomes" id="UP000708576">
    <property type="component" value="Unassembled WGS sequence"/>
</dbReference>
<dbReference type="InterPro" id="IPR050177">
    <property type="entry name" value="Lipid_A_modif_metabolic_enz"/>
</dbReference>
<name>A0ABS5JW23_9BACT</name>
<dbReference type="PANTHER" id="PTHR43245:SF13">
    <property type="entry name" value="UDP-D-APIOSE_UDP-D-XYLOSE SYNTHASE 2"/>
    <property type="match status" value="1"/>
</dbReference>
<protein>
    <submittedName>
        <fullName evidence="2">NAD-dependent epimerase/dehydratase family protein</fullName>
    </submittedName>
</protein>
<comment type="caution">
    <text evidence="2">The sequence shown here is derived from an EMBL/GenBank/DDBJ whole genome shotgun (WGS) entry which is preliminary data.</text>
</comment>